<dbReference type="AlphaFoldDB" id="G6E812"/>
<dbReference type="PANTHER" id="PTHR24321:SF8">
    <property type="entry name" value="ESTRADIOL 17-BETA-DEHYDROGENASE 8-RELATED"/>
    <property type="match status" value="1"/>
</dbReference>
<keyword evidence="6" id="KW-1185">Reference proteome</keyword>
<evidence type="ECO:0000256" key="1">
    <source>
        <dbReference type="ARBA" id="ARBA00006484"/>
    </source>
</evidence>
<sequence>MKGKVAIVTGGTGGIGGAVAEILLSRGCKVLVTGRNQSKLDALADRLGAGDSLLCMRADVGLESDTKMVTARAVEEFGRLDILVANAGVEGDVKPLTSLTSDEFTVVQMTNVVGTFNSIKHAALAMSDGGAIVATGSVASTVGVPGLASYTTSKHAISGLVKVAAIELAPAKIRVNAVAPAPIDNEMMRSIERQAIPDADDAARRAYFASLNPMQRYGRNEEVARAIAFLASDEASFITGALLAVDGGLVIQ</sequence>
<keyword evidence="3" id="KW-0520">NAD</keyword>
<organism evidence="5 6">
    <name type="scientific">Novosphingobium pentaromativorans US6-1</name>
    <dbReference type="NCBI Taxonomy" id="1088721"/>
    <lineage>
        <taxon>Bacteria</taxon>
        <taxon>Pseudomonadati</taxon>
        <taxon>Pseudomonadota</taxon>
        <taxon>Alphaproteobacteria</taxon>
        <taxon>Sphingomonadales</taxon>
        <taxon>Sphingomonadaceae</taxon>
        <taxon>Novosphingobium</taxon>
    </lineage>
</organism>
<dbReference type="Gene3D" id="3.40.50.720">
    <property type="entry name" value="NAD(P)-binding Rossmann-like Domain"/>
    <property type="match status" value="1"/>
</dbReference>
<dbReference type="InterPro" id="IPR020904">
    <property type="entry name" value="Sc_DH/Rdtase_CS"/>
</dbReference>
<dbReference type="Pfam" id="PF13561">
    <property type="entry name" value="adh_short_C2"/>
    <property type="match status" value="1"/>
</dbReference>
<dbReference type="STRING" id="1088721.JI59_17680"/>
<dbReference type="GO" id="GO:0016491">
    <property type="term" value="F:oxidoreductase activity"/>
    <property type="evidence" value="ECO:0007669"/>
    <property type="project" value="UniProtKB-KW"/>
</dbReference>
<gene>
    <name evidence="5" type="ORF">NSU_0483</name>
</gene>
<reference evidence="5 6" key="1">
    <citation type="journal article" date="2012" name="J. Bacteriol.">
        <title>Genome sequence of benzo(a)pyrene-degrading bacterium Novosphingobium pentaromativorans US6-1.</title>
        <authorList>
            <person name="Luo Y.R."/>
            <person name="Kang S.G."/>
            <person name="Kim S.J."/>
            <person name="Kim M.R."/>
            <person name="Li N."/>
            <person name="Lee J.H."/>
            <person name="Kwon K.K."/>
        </authorList>
    </citation>
    <scope>NUCLEOTIDE SEQUENCE [LARGE SCALE GENOMIC DNA]</scope>
    <source>
        <strain evidence="5 6">US6-1</strain>
    </source>
</reference>
<dbReference type="SUPFAM" id="SSF51735">
    <property type="entry name" value="NAD(P)-binding Rossmann-fold domains"/>
    <property type="match status" value="1"/>
</dbReference>
<dbReference type="SMART" id="SM00822">
    <property type="entry name" value="PKS_KR"/>
    <property type="match status" value="1"/>
</dbReference>
<evidence type="ECO:0000313" key="6">
    <source>
        <dbReference type="Proteomes" id="UP000004030"/>
    </source>
</evidence>
<evidence type="ECO:0000256" key="3">
    <source>
        <dbReference type="ARBA" id="ARBA00023027"/>
    </source>
</evidence>
<dbReference type="Proteomes" id="UP000004030">
    <property type="component" value="Unassembled WGS sequence"/>
</dbReference>
<dbReference type="InterPro" id="IPR057326">
    <property type="entry name" value="KR_dom"/>
</dbReference>
<evidence type="ECO:0000259" key="4">
    <source>
        <dbReference type="SMART" id="SM00822"/>
    </source>
</evidence>
<dbReference type="EMBL" id="AGFM01000007">
    <property type="protein sequence ID" value="EHJ62655.1"/>
    <property type="molecule type" value="Genomic_DNA"/>
</dbReference>
<accession>G6E812</accession>
<keyword evidence="2" id="KW-0560">Oxidoreductase</keyword>
<dbReference type="RefSeq" id="WP_007011400.1">
    <property type="nucleotide sequence ID" value="NZ_AGFM01000007.1"/>
</dbReference>
<name>G6E812_9SPHN</name>
<dbReference type="PROSITE" id="PS00061">
    <property type="entry name" value="ADH_SHORT"/>
    <property type="match status" value="1"/>
</dbReference>
<protein>
    <recommendedName>
        <fullName evidence="4">Ketoreductase domain-containing protein</fullName>
    </recommendedName>
</protein>
<dbReference type="PANTHER" id="PTHR24321">
    <property type="entry name" value="DEHYDROGENASES, SHORT CHAIN"/>
    <property type="match status" value="1"/>
</dbReference>
<proteinExistence type="inferred from homology"/>
<evidence type="ECO:0000256" key="2">
    <source>
        <dbReference type="ARBA" id="ARBA00023002"/>
    </source>
</evidence>
<dbReference type="OrthoDB" id="9803333at2"/>
<dbReference type="CDD" id="cd05233">
    <property type="entry name" value="SDR_c"/>
    <property type="match status" value="1"/>
</dbReference>
<dbReference type="InterPro" id="IPR036291">
    <property type="entry name" value="NAD(P)-bd_dom_sf"/>
</dbReference>
<dbReference type="PATRIC" id="fig|1088721.3.peg.475"/>
<dbReference type="PRINTS" id="PR00080">
    <property type="entry name" value="SDRFAMILY"/>
</dbReference>
<comment type="similarity">
    <text evidence="1">Belongs to the short-chain dehydrogenases/reductases (SDR) family.</text>
</comment>
<dbReference type="eggNOG" id="COG1028">
    <property type="taxonomic scope" value="Bacteria"/>
</dbReference>
<dbReference type="PRINTS" id="PR00081">
    <property type="entry name" value="GDHRDH"/>
</dbReference>
<comment type="caution">
    <text evidence="5">The sequence shown here is derived from an EMBL/GenBank/DDBJ whole genome shotgun (WGS) entry which is preliminary data.</text>
</comment>
<dbReference type="KEGG" id="npn:JI59_17680"/>
<dbReference type="InterPro" id="IPR002347">
    <property type="entry name" value="SDR_fam"/>
</dbReference>
<dbReference type="NCBIfam" id="NF005559">
    <property type="entry name" value="PRK07231.1"/>
    <property type="match status" value="1"/>
</dbReference>
<feature type="domain" description="Ketoreductase" evidence="4">
    <location>
        <begin position="4"/>
        <end position="172"/>
    </location>
</feature>
<dbReference type="FunFam" id="3.40.50.720:FF:000084">
    <property type="entry name" value="Short-chain dehydrogenase reductase"/>
    <property type="match status" value="1"/>
</dbReference>
<evidence type="ECO:0000313" key="5">
    <source>
        <dbReference type="EMBL" id="EHJ62655.1"/>
    </source>
</evidence>